<dbReference type="RefSeq" id="WP_188646127.1">
    <property type="nucleotide sequence ID" value="NZ_BMHQ01000001.1"/>
</dbReference>
<feature type="chain" id="PRO_5039082784" description="TATA-box binding" evidence="1">
    <location>
        <begin position="22"/>
        <end position="245"/>
    </location>
</feature>
<comment type="caution">
    <text evidence="2">The sequence shown here is derived from an EMBL/GenBank/DDBJ whole genome shotgun (WGS) entry which is preliminary data.</text>
</comment>
<keyword evidence="3" id="KW-1185">Reference proteome</keyword>
<dbReference type="Proteomes" id="UP000625210">
    <property type="component" value="Unassembled WGS sequence"/>
</dbReference>
<dbReference type="AlphaFoldDB" id="A0A8J2YCW0"/>
<evidence type="ECO:0000313" key="3">
    <source>
        <dbReference type="Proteomes" id="UP000625210"/>
    </source>
</evidence>
<dbReference type="InterPro" id="IPR036209">
    <property type="entry name" value="YwmB-like_sf"/>
</dbReference>
<protein>
    <recommendedName>
        <fullName evidence="4">TATA-box binding</fullName>
    </recommendedName>
</protein>
<evidence type="ECO:0008006" key="4">
    <source>
        <dbReference type="Google" id="ProtNLM"/>
    </source>
</evidence>
<dbReference type="Gene3D" id="3.30.360.40">
    <property type="entry name" value="YwmB-like"/>
    <property type="match status" value="1"/>
</dbReference>
<dbReference type="EMBL" id="BMHQ01000001">
    <property type="protein sequence ID" value="GGE05113.1"/>
    <property type="molecule type" value="Genomic_DNA"/>
</dbReference>
<reference evidence="2" key="2">
    <citation type="submission" date="2020-09" db="EMBL/GenBank/DDBJ databases">
        <authorList>
            <person name="Sun Q."/>
            <person name="Zhou Y."/>
        </authorList>
    </citation>
    <scope>NUCLEOTIDE SEQUENCE</scope>
    <source>
        <strain evidence="2">CGMCC 1.15179</strain>
    </source>
</reference>
<accession>A0A8J2YCW0</accession>
<reference evidence="2" key="1">
    <citation type="journal article" date="2014" name="Int. J. Syst. Evol. Microbiol.">
        <title>Complete genome sequence of Corynebacterium casei LMG S-19264T (=DSM 44701T), isolated from a smear-ripened cheese.</title>
        <authorList>
            <consortium name="US DOE Joint Genome Institute (JGI-PGF)"/>
            <person name="Walter F."/>
            <person name="Albersmeier A."/>
            <person name="Kalinowski J."/>
            <person name="Ruckert C."/>
        </authorList>
    </citation>
    <scope>NUCLEOTIDE SEQUENCE</scope>
    <source>
        <strain evidence="2">CGMCC 1.15179</strain>
    </source>
</reference>
<evidence type="ECO:0000256" key="1">
    <source>
        <dbReference type="SAM" id="SignalP"/>
    </source>
</evidence>
<evidence type="ECO:0000313" key="2">
    <source>
        <dbReference type="EMBL" id="GGE05113.1"/>
    </source>
</evidence>
<dbReference type="Pfam" id="PF08680">
    <property type="entry name" value="DUF1779"/>
    <property type="match status" value="1"/>
</dbReference>
<keyword evidence="1" id="KW-0732">Signal</keyword>
<sequence>MFFKSTIHMCLMLCVSSFLVASAPSSQTESSLIHAFDATGARAELYMLHYGSRMNQPQSSDAIPQWVNRMAHEWGLNQPVQVPVVEGKRWSASGTWERNLQVELTVINDEPDQQRVYPYVSVKITGKGHPDVSLLNAKNRLNRELQRFQLNKSTHFSIQGSLSVQKGQYSKKTALLQKVLGGLQAREVEAMKTDRVISVSAYTPRLSGGLQTRGGTMNVQAAAKDGYDNQKIIITLGTPIITIEY</sequence>
<feature type="signal peptide" evidence="1">
    <location>
        <begin position="1"/>
        <end position="21"/>
    </location>
</feature>
<dbReference type="InterPro" id="IPR014794">
    <property type="entry name" value="DUF1779"/>
</dbReference>
<dbReference type="SUPFAM" id="SSF143842">
    <property type="entry name" value="YwmB-like"/>
    <property type="match status" value="1"/>
</dbReference>
<name>A0A8J2YCW0_9BACL</name>
<proteinExistence type="predicted"/>
<gene>
    <name evidence="2" type="ORF">GCM10011571_02720</name>
</gene>
<organism evidence="2 3">
    <name type="scientific">Marinithermofilum abyssi</name>
    <dbReference type="NCBI Taxonomy" id="1571185"/>
    <lineage>
        <taxon>Bacteria</taxon>
        <taxon>Bacillati</taxon>
        <taxon>Bacillota</taxon>
        <taxon>Bacilli</taxon>
        <taxon>Bacillales</taxon>
        <taxon>Thermoactinomycetaceae</taxon>
        <taxon>Marinithermofilum</taxon>
    </lineage>
</organism>